<reference evidence="1 2" key="1">
    <citation type="submission" date="2021-06" db="EMBL/GenBank/DDBJ databases">
        <authorList>
            <person name="Kallberg Y."/>
            <person name="Tangrot J."/>
            <person name="Rosling A."/>
        </authorList>
    </citation>
    <scope>NUCLEOTIDE SEQUENCE [LARGE SCALE GENOMIC DNA]</scope>
    <source>
        <strain evidence="1 2">120-4 pot B 10/14</strain>
    </source>
</reference>
<sequence length="84" mass="9880">IPFQTFDAATKNKITELWETIHLIDENVSPQDRTTESILKREFEQLHCIPDPVPGDDLHYKSFKQLYSTTMTEEYRPLLKDAKL</sequence>
<accession>A0ABN7WBA3</accession>
<comment type="caution">
    <text evidence="1">The sequence shown here is derived from an EMBL/GenBank/DDBJ whole genome shotgun (WGS) entry which is preliminary data.</text>
</comment>
<protein>
    <submittedName>
        <fullName evidence="1">26926_t:CDS:1</fullName>
    </submittedName>
</protein>
<keyword evidence="2" id="KW-1185">Reference proteome</keyword>
<evidence type="ECO:0000313" key="2">
    <source>
        <dbReference type="Proteomes" id="UP000789901"/>
    </source>
</evidence>
<evidence type="ECO:0000313" key="1">
    <source>
        <dbReference type="EMBL" id="CAG8825677.1"/>
    </source>
</evidence>
<proteinExistence type="predicted"/>
<name>A0ABN7WBA3_GIGMA</name>
<dbReference type="Proteomes" id="UP000789901">
    <property type="component" value="Unassembled WGS sequence"/>
</dbReference>
<feature type="non-terminal residue" evidence="1">
    <location>
        <position position="1"/>
    </location>
</feature>
<gene>
    <name evidence="1" type="ORF">GMARGA_LOCUS28904</name>
</gene>
<dbReference type="EMBL" id="CAJVQB010037884">
    <property type="protein sequence ID" value="CAG8825677.1"/>
    <property type="molecule type" value="Genomic_DNA"/>
</dbReference>
<organism evidence="1 2">
    <name type="scientific">Gigaspora margarita</name>
    <dbReference type="NCBI Taxonomy" id="4874"/>
    <lineage>
        <taxon>Eukaryota</taxon>
        <taxon>Fungi</taxon>
        <taxon>Fungi incertae sedis</taxon>
        <taxon>Mucoromycota</taxon>
        <taxon>Glomeromycotina</taxon>
        <taxon>Glomeromycetes</taxon>
        <taxon>Diversisporales</taxon>
        <taxon>Gigasporaceae</taxon>
        <taxon>Gigaspora</taxon>
    </lineage>
</organism>